<dbReference type="InterPro" id="IPR058192">
    <property type="entry name" value="WHD_ROQ1-like"/>
</dbReference>
<dbReference type="InterPro" id="IPR036390">
    <property type="entry name" value="WH_DNA-bd_sf"/>
</dbReference>
<evidence type="ECO:0000256" key="2">
    <source>
        <dbReference type="ARBA" id="ARBA00022821"/>
    </source>
</evidence>
<dbReference type="Proteomes" id="UP001341840">
    <property type="component" value="Unassembled WGS sequence"/>
</dbReference>
<dbReference type="CDD" id="cd00178">
    <property type="entry name" value="beta-trefoil_STI"/>
    <property type="match status" value="1"/>
</dbReference>
<feature type="domain" description="Disease resistance protein Roq1-like winged-helix" evidence="3">
    <location>
        <begin position="2"/>
        <end position="48"/>
    </location>
</feature>
<dbReference type="SUPFAM" id="SSF52058">
    <property type="entry name" value="L domain-like"/>
    <property type="match status" value="1"/>
</dbReference>
<feature type="domain" description="Disease resistance protein RPS4B/Roq1-like leucine-rich repeats" evidence="4">
    <location>
        <begin position="224"/>
        <end position="311"/>
    </location>
</feature>
<dbReference type="Gene3D" id="3.80.10.10">
    <property type="entry name" value="Ribonuclease Inhibitor"/>
    <property type="match status" value="2"/>
</dbReference>
<dbReference type="InterPro" id="IPR002160">
    <property type="entry name" value="Prot_inh_Kunz-lg"/>
</dbReference>
<sequence length="773" mass="87305">MILDACDLHWDNGFGVLMDKSLLTMQLNKLWMHDLLQEMGKEIVRQESPEDPGKRSRLWFHEDVLHVLNQNTGTNNIEGIKLDLPKPDNINGNALAKIKRLKNDIQYLSDELRLIDWPGYPSSTLPQNFHTRRLVSLNMRHSHIKHLWKGAKIFRDLKLVSFSSCEHLQEIPDFSMVPNLESLSLDNCRSLIKVHESVGALDKLVTLNLLFCSNLKIIPSRFMLKSLRTLLLTGCSKLRKFPEIVGNMEHLEKILLQETAIKELPQSIEYLSGLKFLYLESCQNLEHLPSSLQKLQQLTILSLSGCSKLQKLPRLPLNIRFIYLSDCRSLTSFPTLSSPSNFIAEDFPSCIPGSKIPDWLQYQSANDSIYVDVSSSLYGKPMEAFFGAVFELNKGATTTGIFTAEFAVIVNGIKTIISASHFEALKSSHVWLARLKPDHFMWHLRSMHHWNHFQISFSILETSSKQKIGATLKSCGFHIQCNQEGYVIDHTTVRKSRGLTCASTTSNIGTRTSGSGYRNYYFSAAVDSVTADEEEEGSDREVEDAMVELDTKHHKPQFKKTMKVTMIQFLPLCTFLLLAFNTHPLLAADPEPVVDKQQEPLQPGVGYYVWPLWEDNGGITLGHTRNKTCPLDVIRDPSFIGSPVTFRAPGLDYVPTETDLTIDFAVKTTCNEPTVWRLLKEGSGFWFLSTGGDSQSLVSKFKIERLAGDHAYEIYSFKFCPSQPGVICAPVGTFVDADGTRVMAIGDNIDTYYVRFQKVSTYVQEKNPAFSIV</sequence>
<name>A0ABU6TF15_9FABA</name>
<evidence type="ECO:0000256" key="1">
    <source>
        <dbReference type="ARBA" id="ARBA00022737"/>
    </source>
</evidence>
<protein>
    <submittedName>
        <fullName evidence="5">Uncharacterized protein</fullName>
    </submittedName>
</protein>
<keyword evidence="6" id="KW-1185">Reference proteome</keyword>
<dbReference type="Pfam" id="PF00197">
    <property type="entry name" value="Kunitz_legume"/>
    <property type="match status" value="1"/>
</dbReference>
<dbReference type="Gene3D" id="2.80.10.50">
    <property type="match status" value="1"/>
</dbReference>
<organism evidence="5 6">
    <name type="scientific">Stylosanthes scabra</name>
    <dbReference type="NCBI Taxonomy" id="79078"/>
    <lineage>
        <taxon>Eukaryota</taxon>
        <taxon>Viridiplantae</taxon>
        <taxon>Streptophyta</taxon>
        <taxon>Embryophyta</taxon>
        <taxon>Tracheophyta</taxon>
        <taxon>Spermatophyta</taxon>
        <taxon>Magnoliopsida</taxon>
        <taxon>eudicotyledons</taxon>
        <taxon>Gunneridae</taxon>
        <taxon>Pentapetalae</taxon>
        <taxon>rosids</taxon>
        <taxon>fabids</taxon>
        <taxon>Fabales</taxon>
        <taxon>Fabaceae</taxon>
        <taxon>Papilionoideae</taxon>
        <taxon>50 kb inversion clade</taxon>
        <taxon>dalbergioids sensu lato</taxon>
        <taxon>Dalbergieae</taxon>
        <taxon>Pterocarpus clade</taxon>
        <taxon>Stylosanthes</taxon>
    </lineage>
</organism>
<dbReference type="InterPro" id="IPR056368">
    <property type="entry name" value="KTI1"/>
</dbReference>
<reference evidence="5 6" key="1">
    <citation type="journal article" date="2023" name="Plants (Basel)">
        <title>Bridging the Gap: Combining Genomics and Transcriptomics Approaches to Understand Stylosanthes scabra, an Orphan Legume from the Brazilian Caatinga.</title>
        <authorList>
            <person name="Ferreira-Neto J.R.C."/>
            <person name="da Silva M.D."/>
            <person name="Binneck E."/>
            <person name="de Melo N.F."/>
            <person name="da Silva R.H."/>
            <person name="de Melo A.L.T.M."/>
            <person name="Pandolfi V."/>
            <person name="Bustamante F.O."/>
            <person name="Brasileiro-Vidal A.C."/>
            <person name="Benko-Iseppon A.M."/>
        </authorList>
    </citation>
    <scope>NUCLEOTIDE SEQUENCE [LARGE SCALE GENOMIC DNA]</scope>
    <source>
        <tissue evidence="5">Leaves</tissue>
    </source>
</reference>
<accession>A0ABU6TF15</accession>
<dbReference type="Pfam" id="PF23286">
    <property type="entry name" value="LRR_13"/>
    <property type="match status" value="1"/>
</dbReference>
<comment type="caution">
    <text evidence="5">The sequence shown here is derived from an EMBL/GenBank/DDBJ whole genome shotgun (WGS) entry which is preliminary data.</text>
</comment>
<dbReference type="InterPro" id="IPR044974">
    <property type="entry name" value="Disease_R_plants"/>
</dbReference>
<evidence type="ECO:0000313" key="5">
    <source>
        <dbReference type="EMBL" id="MED6147324.1"/>
    </source>
</evidence>
<evidence type="ECO:0000259" key="4">
    <source>
        <dbReference type="Pfam" id="PF23286"/>
    </source>
</evidence>
<dbReference type="PANTHER" id="PTHR11017:SF573">
    <property type="entry name" value="ADP-RIBOSYL CYCLASE_CYCLIC ADP-RIBOSE HYDROLASE"/>
    <property type="match status" value="1"/>
</dbReference>
<gene>
    <name evidence="5" type="ORF">PIB30_043092</name>
</gene>
<dbReference type="PANTHER" id="PTHR11017">
    <property type="entry name" value="LEUCINE-RICH REPEAT-CONTAINING PROTEIN"/>
    <property type="match status" value="1"/>
</dbReference>
<keyword evidence="2" id="KW-0611">Plant defense</keyword>
<dbReference type="SUPFAM" id="SSF50386">
    <property type="entry name" value="STI-like"/>
    <property type="match status" value="1"/>
</dbReference>
<dbReference type="SUPFAM" id="SSF46785">
    <property type="entry name" value="Winged helix' DNA-binding domain"/>
    <property type="match status" value="1"/>
</dbReference>
<evidence type="ECO:0000313" key="6">
    <source>
        <dbReference type="Proteomes" id="UP001341840"/>
    </source>
</evidence>
<evidence type="ECO:0000259" key="3">
    <source>
        <dbReference type="Pfam" id="PF23282"/>
    </source>
</evidence>
<dbReference type="EMBL" id="JASCZI010090870">
    <property type="protein sequence ID" value="MED6147324.1"/>
    <property type="molecule type" value="Genomic_DNA"/>
</dbReference>
<keyword evidence="1" id="KW-0677">Repeat</keyword>
<dbReference type="InterPro" id="IPR058546">
    <property type="entry name" value="RPS4B/Roq1-like_LRR"/>
</dbReference>
<dbReference type="SMART" id="SM00452">
    <property type="entry name" value="STI"/>
    <property type="match status" value="1"/>
</dbReference>
<proteinExistence type="predicted"/>
<dbReference type="InterPro" id="IPR011065">
    <property type="entry name" value="Kunitz_inhibitor_STI-like_sf"/>
</dbReference>
<dbReference type="Pfam" id="PF23282">
    <property type="entry name" value="WHD_ROQ1"/>
    <property type="match status" value="1"/>
</dbReference>
<dbReference type="InterPro" id="IPR032675">
    <property type="entry name" value="LRR_dom_sf"/>
</dbReference>